<evidence type="ECO:0000313" key="12">
    <source>
        <dbReference type="EMBL" id="OBA29163.1"/>
    </source>
</evidence>
<accession>A0A1B7TKB2</accession>
<comment type="caution">
    <text evidence="12">The sequence shown here is derived from an EMBL/GenBank/DDBJ whole genome shotgun (WGS) entry which is preliminary data.</text>
</comment>
<keyword evidence="8" id="KW-0175">Coiled coil</keyword>
<reference evidence="13" key="1">
    <citation type="journal article" date="2016" name="Proc. Natl. Acad. Sci. U.S.A.">
        <title>Comparative genomics of biotechnologically important yeasts.</title>
        <authorList>
            <person name="Riley R."/>
            <person name="Haridas S."/>
            <person name="Wolfe K.H."/>
            <person name="Lopes M.R."/>
            <person name="Hittinger C.T."/>
            <person name="Goeker M."/>
            <person name="Salamov A.A."/>
            <person name="Wisecaver J.H."/>
            <person name="Long T.M."/>
            <person name="Calvey C.H."/>
            <person name="Aerts A.L."/>
            <person name="Barry K.W."/>
            <person name="Choi C."/>
            <person name="Clum A."/>
            <person name="Coughlan A.Y."/>
            <person name="Deshpande S."/>
            <person name="Douglass A.P."/>
            <person name="Hanson S.J."/>
            <person name="Klenk H.-P."/>
            <person name="LaButti K.M."/>
            <person name="Lapidus A."/>
            <person name="Lindquist E.A."/>
            <person name="Lipzen A.M."/>
            <person name="Meier-Kolthoff J.P."/>
            <person name="Ohm R.A."/>
            <person name="Otillar R.P."/>
            <person name="Pangilinan J.L."/>
            <person name="Peng Y."/>
            <person name="Rokas A."/>
            <person name="Rosa C.A."/>
            <person name="Scheuner C."/>
            <person name="Sibirny A.A."/>
            <person name="Slot J.C."/>
            <person name="Stielow J.B."/>
            <person name="Sun H."/>
            <person name="Kurtzman C.P."/>
            <person name="Blackwell M."/>
            <person name="Grigoriev I.V."/>
            <person name="Jeffries T.W."/>
        </authorList>
    </citation>
    <scope>NUCLEOTIDE SEQUENCE [LARGE SCALE GENOMIC DNA]</scope>
    <source>
        <strain evidence="13">NRRL Y-1626</strain>
    </source>
</reference>
<dbReference type="GO" id="GO:0006906">
    <property type="term" value="P:vesicle fusion"/>
    <property type="evidence" value="ECO:0007669"/>
    <property type="project" value="TreeGrafter"/>
</dbReference>
<evidence type="ECO:0000256" key="10">
    <source>
        <dbReference type="SAM" id="Phobius"/>
    </source>
</evidence>
<dbReference type="CDD" id="cd15840">
    <property type="entry name" value="SNARE_Qa"/>
    <property type="match status" value="1"/>
</dbReference>
<dbReference type="InterPro" id="IPR000727">
    <property type="entry name" value="T_SNARE_dom"/>
</dbReference>
<keyword evidence="7" id="KW-0333">Golgi apparatus</keyword>
<dbReference type="Proteomes" id="UP000092321">
    <property type="component" value="Unassembled WGS sequence"/>
</dbReference>
<dbReference type="OrthoDB" id="10251371at2759"/>
<gene>
    <name evidence="12" type="ORF">HANVADRAFT_51080</name>
</gene>
<dbReference type="GO" id="GO:0005484">
    <property type="term" value="F:SNAP receptor activity"/>
    <property type="evidence" value="ECO:0007669"/>
    <property type="project" value="InterPro"/>
</dbReference>
<name>A0A1B7TKB2_9ASCO</name>
<dbReference type="GO" id="GO:0006886">
    <property type="term" value="P:intracellular protein transport"/>
    <property type="evidence" value="ECO:0007669"/>
    <property type="project" value="InterPro"/>
</dbReference>
<dbReference type="PANTHER" id="PTHR19957">
    <property type="entry name" value="SYNTAXIN"/>
    <property type="match status" value="1"/>
</dbReference>
<dbReference type="Gene3D" id="1.20.58.70">
    <property type="match status" value="1"/>
</dbReference>
<dbReference type="InterPro" id="IPR045242">
    <property type="entry name" value="Syntaxin"/>
</dbReference>
<keyword evidence="4 10" id="KW-0812">Transmembrane</keyword>
<keyword evidence="3" id="KW-0813">Transport</keyword>
<evidence type="ECO:0000256" key="7">
    <source>
        <dbReference type="ARBA" id="ARBA00023034"/>
    </source>
</evidence>
<evidence type="ECO:0000256" key="6">
    <source>
        <dbReference type="ARBA" id="ARBA00022989"/>
    </source>
</evidence>
<dbReference type="InterPro" id="IPR010989">
    <property type="entry name" value="SNARE"/>
</dbReference>
<dbReference type="AlphaFoldDB" id="A0A1B7TKB2"/>
<evidence type="ECO:0000256" key="2">
    <source>
        <dbReference type="ARBA" id="ARBA00009063"/>
    </source>
</evidence>
<evidence type="ECO:0000256" key="9">
    <source>
        <dbReference type="ARBA" id="ARBA00023136"/>
    </source>
</evidence>
<dbReference type="Pfam" id="PF05739">
    <property type="entry name" value="SNARE"/>
    <property type="match status" value="1"/>
</dbReference>
<sequence>MVVLKDRTNLYLSYRKTYPRNRQQIEAFNSDSTRSHLLQDDLDLDLEMGGDTLVVNSNDKSRNIDMIINNIIMPIDNNLNKIDLLMKQLEQQYKTAILPSFNDDQETDFKKIEKTSFEIMKLIQMNFKYIKFIKEKSQDESSSNNKRQNEFNIILANMNTSYASKIQTKSNDFKLLQNKYLKFLDKDDFKPLPTLDIKDNNDNILLLEEEDEKLKAIMNEKQTQQLLTTKRKDDYLYKRDQEIVELSQNVLEINTIFKDLQTMIIDQSSIVNNIESNIYEFQNDVVEAKREIDVSERYNKRDSKCKITLFLVLVCILILMLILTRK</sequence>
<dbReference type="GO" id="GO:0031201">
    <property type="term" value="C:SNARE complex"/>
    <property type="evidence" value="ECO:0007669"/>
    <property type="project" value="TreeGrafter"/>
</dbReference>
<evidence type="ECO:0000313" key="13">
    <source>
        <dbReference type="Proteomes" id="UP000092321"/>
    </source>
</evidence>
<evidence type="ECO:0000259" key="11">
    <source>
        <dbReference type="PROSITE" id="PS50192"/>
    </source>
</evidence>
<evidence type="ECO:0000256" key="5">
    <source>
        <dbReference type="ARBA" id="ARBA00022927"/>
    </source>
</evidence>
<keyword evidence="6 10" id="KW-1133">Transmembrane helix</keyword>
<protein>
    <submittedName>
        <fullName evidence="12">t-SNARE</fullName>
    </submittedName>
</protein>
<dbReference type="PROSITE" id="PS00914">
    <property type="entry name" value="SYNTAXIN"/>
    <property type="match status" value="1"/>
</dbReference>
<proteinExistence type="inferred from homology"/>
<evidence type="ECO:0000256" key="1">
    <source>
        <dbReference type="ARBA" id="ARBA00004409"/>
    </source>
</evidence>
<evidence type="ECO:0000256" key="4">
    <source>
        <dbReference type="ARBA" id="ARBA00022692"/>
    </source>
</evidence>
<dbReference type="GO" id="GO:0000149">
    <property type="term" value="F:SNARE binding"/>
    <property type="evidence" value="ECO:0007669"/>
    <property type="project" value="TreeGrafter"/>
</dbReference>
<dbReference type="SMART" id="SM00397">
    <property type="entry name" value="t_SNARE"/>
    <property type="match status" value="1"/>
</dbReference>
<evidence type="ECO:0000256" key="3">
    <source>
        <dbReference type="ARBA" id="ARBA00022448"/>
    </source>
</evidence>
<keyword evidence="13" id="KW-1185">Reference proteome</keyword>
<organism evidence="12 13">
    <name type="scientific">Hanseniaspora valbyensis NRRL Y-1626</name>
    <dbReference type="NCBI Taxonomy" id="766949"/>
    <lineage>
        <taxon>Eukaryota</taxon>
        <taxon>Fungi</taxon>
        <taxon>Dikarya</taxon>
        <taxon>Ascomycota</taxon>
        <taxon>Saccharomycotina</taxon>
        <taxon>Saccharomycetes</taxon>
        <taxon>Saccharomycodales</taxon>
        <taxon>Saccharomycodaceae</taxon>
        <taxon>Hanseniaspora</taxon>
    </lineage>
</organism>
<dbReference type="PROSITE" id="PS50192">
    <property type="entry name" value="T_SNARE"/>
    <property type="match status" value="1"/>
</dbReference>
<evidence type="ECO:0000256" key="8">
    <source>
        <dbReference type="ARBA" id="ARBA00023054"/>
    </source>
</evidence>
<dbReference type="PANTHER" id="PTHR19957:SF83">
    <property type="entry name" value="SYNTAXIN-16"/>
    <property type="match status" value="1"/>
</dbReference>
<dbReference type="GO" id="GO:0048278">
    <property type="term" value="P:vesicle docking"/>
    <property type="evidence" value="ECO:0007669"/>
    <property type="project" value="TreeGrafter"/>
</dbReference>
<dbReference type="GO" id="GO:0000139">
    <property type="term" value="C:Golgi membrane"/>
    <property type="evidence" value="ECO:0007669"/>
    <property type="project" value="UniProtKB-SubCell"/>
</dbReference>
<feature type="domain" description="T-SNARE coiled-coil homology" evidence="11">
    <location>
        <begin position="233"/>
        <end position="295"/>
    </location>
</feature>
<dbReference type="InterPro" id="IPR006012">
    <property type="entry name" value="Syntaxin/epimorphin_CS"/>
</dbReference>
<keyword evidence="5" id="KW-0653">Protein transport</keyword>
<feature type="transmembrane region" description="Helical" evidence="10">
    <location>
        <begin position="307"/>
        <end position="324"/>
    </location>
</feature>
<comment type="similarity">
    <text evidence="2">Belongs to the syntaxin family.</text>
</comment>
<dbReference type="EMBL" id="LXPE01000001">
    <property type="protein sequence ID" value="OBA29163.1"/>
    <property type="molecule type" value="Genomic_DNA"/>
</dbReference>
<dbReference type="SUPFAM" id="SSF47661">
    <property type="entry name" value="t-snare proteins"/>
    <property type="match status" value="1"/>
</dbReference>
<keyword evidence="9 10" id="KW-0472">Membrane</keyword>
<comment type="subcellular location">
    <subcellularLocation>
        <location evidence="1">Golgi apparatus membrane</location>
        <topology evidence="1">Single-pass type IV membrane protein</topology>
    </subcellularLocation>
</comment>